<comment type="caution">
    <text evidence="2">The sequence shown here is derived from an EMBL/GenBank/DDBJ whole genome shotgun (WGS) entry which is preliminary data.</text>
</comment>
<gene>
    <name evidence="2" type="ORF">RC62_1814</name>
</gene>
<organism evidence="2 3">
    <name type="scientific">Flavobacterium aquidurense</name>
    <dbReference type="NCBI Taxonomy" id="362413"/>
    <lineage>
        <taxon>Bacteria</taxon>
        <taxon>Pseudomonadati</taxon>
        <taxon>Bacteroidota</taxon>
        <taxon>Flavobacteriia</taxon>
        <taxon>Flavobacteriales</taxon>
        <taxon>Flavobacteriaceae</taxon>
        <taxon>Flavobacterium</taxon>
    </lineage>
</organism>
<reference evidence="2 3" key="1">
    <citation type="submission" date="2014-09" db="EMBL/GenBank/DDBJ databases">
        <title>Genome sequence of Flavobacterium aquidurense RC62.</title>
        <authorList>
            <person name="Kim J.F."/>
            <person name="Kwak M.-J."/>
        </authorList>
    </citation>
    <scope>NUCLEOTIDE SEQUENCE [LARGE SCALE GENOMIC DNA]</scope>
    <source>
        <strain evidence="2 3">RC62</strain>
    </source>
</reference>
<proteinExistence type="predicted"/>
<dbReference type="EMBL" id="JRLF01000014">
    <property type="protein sequence ID" value="KQB38459.1"/>
    <property type="molecule type" value="Genomic_DNA"/>
</dbReference>
<evidence type="ECO:0000256" key="1">
    <source>
        <dbReference type="SAM" id="MobiDB-lite"/>
    </source>
</evidence>
<dbReference type="AlphaFoldDB" id="A0A0Q0VXJ3"/>
<sequence length="142" mass="15951">MTLKVVQTKKINTEDFKFKDIQNLTYPIPPLASANFYDNDGVLTLKIAATLYINSKDSEKPTVQTAKEEDNTFTIYFDYDWDNDSPDTYDVWYVETDYTSETVGNITEVISYLQNSSSKTDVDGGVGEDPKLSRGTKTSAAD</sequence>
<protein>
    <submittedName>
        <fullName evidence="2">Uncharacterized protein</fullName>
    </submittedName>
</protein>
<evidence type="ECO:0000313" key="2">
    <source>
        <dbReference type="EMBL" id="KQB38459.1"/>
    </source>
</evidence>
<dbReference type="STRING" id="362413.RC62_1814"/>
<dbReference type="OrthoDB" id="1351933at2"/>
<dbReference type="RefSeq" id="WP_055097231.1">
    <property type="nucleotide sequence ID" value="NZ_JRLF01000014.1"/>
</dbReference>
<dbReference type="PATRIC" id="fig|362413.3.peg.1767"/>
<evidence type="ECO:0000313" key="3">
    <source>
        <dbReference type="Proteomes" id="UP000050443"/>
    </source>
</evidence>
<feature type="region of interest" description="Disordered" evidence="1">
    <location>
        <begin position="117"/>
        <end position="142"/>
    </location>
</feature>
<name>A0A0Q0VXJ3_9FLAO</name>
<dbReference type="Proteomes" id="UP000050443">
    <property type="component" value="Unassembled WGS sequence"/>
</dbReference>
<accession>A0A0Q0VXJ3</accession>